<comment type="caution">
    <text evidence="1">The sequence shown here is derived from an EMBL/GenBank/DDBJ whole genome shotgun (WGS) entry which is preliminary data.</text>
</comment>
<proteinExistence type="predicted"/>
<gene>
    <name evidence="1" type="ORF">LTR62_001898</name>
</gene>
<sequence>MATLATFASPTVPGAAIVAASLLSGVNTGSANGRPGAMLAHGLNIPVLIDTRLSPARLISQWARTFHYGHVIMPPLAISWCTRLC</sequence>
<accession>A0AAN7T8P5</accession>
<name>A0AAN7T8P5_9PEZI</name>
<organism evidence="1 2">
    <name type="scientific">Meristemomyces frigidus</name>
    <dbReference type="NCBI Taxonomy" id="1508187"/>
    <lineage>
        <taxon>Eukaryota</taxon>
        <taxon>Fungi</taxon>
        <taxon>Dikarya</taxon>
        <taxon>Ascomycota</taxon>
        <taxon>Pezizomycotina</taxon>
        <taxon>Dothideomycetes</taxon>
        <taxon>Dothideomycetidae</taxon>
        <taxon>Mycosphaerellales</taxon>
        <taxon>Teratosphaeriaceae</taxon>
        <taxon>Meristemomyces</taxon>
    </lineage>
</organism>
<dbReference type="AlphaFoldDB" id="A0AAN7T8P5"/>
<evidence type="ECO:0000313" key="1">
    <source>
        <dbReference type="EMBL" id="KAK5107048.1"/>
    </source>
</evidence>
<dbReference type="EMBL" id="JAVRRL010000143">
    <property type="protein sequence ID" value="KAK5107048.1"/>
    <property type="molecule type" value="Genomic_DNA"/>
</dbReference>
<evidence type="ECO:0000313" key="2">
    <source>
        <dbReference type="Proteomes" id="UP001310890"/>
    </source>
</evidence>
<protein>
    <submittedName>
        <fullName evidence="1">Uncharacterized protein</fullName>
    </submittedName>
</protein>
<dbReference type="Proteomes" id="UP001310890">
    <property type="component" value="Unassembled WGS sequence"/>
</dbReference>
<reference evidence="1" key="1">
    <citation type="submission" date="2023-08" db="EMBL/GenBank/DDBJ databases">
        <title>Black Yeasts Isolated from many extreme environments.</title>
        <authorList>
            <person name="Coleine C."/>
            <person name="Stajich J.E."/>
            <person name="Selbmann L."/>
        </authorList>
    </citation>
    <scope>NUCLEOTIDE SEQUENCE</scope>
    <source>
        <strain evidence="1">CCFEE 5401</strain>
    </source>
</reference>